<protein>
    <recommendedName>
        <fullName evidence="2">CopG family transcriptional regulator</fullName>
    </recommendedName>
</protein>
<evidence type="ECO:0000313" key="1">
    <source>
        <dbReference type="EMBL" id="VAX21794.1"/>
    </source>
</evidence>
<name>A0A3B1CCP2_9ZZZZ</name>
<proteinExistence type="predicted"/>
<dbReference type="AlphaFoldDB" id="A0A3B1CCP2"/>
<organism evidence="1">
    <name type="scientific">hydrothermal vent metagenome</name>
    <dbReference type="NCBI Taxonomy" id="652676"/>
    <lineage>
        <taxon>unclassified sequences</taxon>
        <taxon>metagenomes</taxon>
        <taxon>ecological metagenomes</taxon>
    </lineage>
</organism>
<evidence type="ECO:0008006" key="2">
    <source>
        <dbReference type="Google" id="ProtNLM"/>
    </source>
</evidence>
<gene>
    <name evidence="1" type="ORF">MNBD_IGNAVI01-552</name>
</gene>
<dbReference type="EMBL" id="UOGD01000205">
    <property type="protein sequence ID" value="VAX21794.1"/>
    <property type="molecule type" value="Genomic_DNA"/>
</dbReference>
<sequence>MSKTITIRLTEENYKKYKKLTDRDNRPISNFIETEVKRFIEHNVAVDEFEMEETRNNVELNKSLKLGFSDMEYKKERFVE</sequence>
<accession>A0A3B1CCP2</accession>
<reference evidence="1" key="1">
    <citation type="submission" date="2018-06" db="EMBL/GenBank/DDBJ databases">
        <authorList>
            <person name="Zhirakovskaya E."/>
        </authorList>
    </citation>
    <scope>NUCLEOTIDE SEQUENCE</scope>
</reference>